<reference evidence="3" key="1">
    <citation type="submission" date="2023-03" db="EMBL/GenBank/DDBJ databases">
        <title>Complete genome of Cladonia borealis.</title>
        <authorList>
            <person name="Park H."/>
        </authorList>
    </citation>
    <scope>NUCLEOTIDE SEQUENCE</scope>
    <source>
        <strain evidence="3">ANT050790</strain>
    </source>
</reference>
<dbReference type="Pfam" id="PF06985">
    <property type="entry name" value="HET"/>
    <property type="match status" value="1"/>
</dbReference>
<keyword evidence="4" id="KW-1185">Reference proteome</keyword>
<comment type="caution">
    <text evidence="3">The sequence shown here is derived from an EMBL/GenBank/DDBJ whole genome shotgun (WGS) entry which is preliminary data.</text>
</comment>
<name>A0AA39UWY3_9LECA</name>
<organism evidence="3 4">
    <name type="scientific">Cladonia borealis</name>
    <dbReference type="NCBI Taxonomy" id="184061"/>
    <lineage>
        <taxon>Eukaryota</taxon>
        <taxon>Fungi</taxon>
        <taxon>Dikarya</taxon>
        <taxon>Ascomycota</taxon>
        <taxon>Pezizomycotina</taxon>
        <taxon>Lecanoromycetes</taxon>
        <taxon>OSLEUM clade</taxon>
        <taxon>Lecanoromycetidae</taxon>
        <taxon>Lecanorales</taxon>
        <taxon>Lecanorineae</taxon>
        <taxon>Cladoniaceae</taxon>
        <taxon>Cladonia</taxon>
    </lineage>
</organism>
<protein>
    <recommendedName>
        <fullName evidence="2">Heterokaryon incompatibility domain-containing protein</fullName>
    </recommendedName>
</protein>
<evidence type="ECO:0000256" key="1">
    <source>
        <dbReference type="SAM" id="MobiDB-lite"/>
    </source>
</evidence>
<dbReference type="AlphaFoldDB" id="A0AA39UWY3"/>
<evidence type="ECO:0000313" key="4">
    <source>
        <dbReference type="Proteomes" id="UP001166286"/>
    </source>
</evidence>
<evidence type="ECO:0000313" key="3">
    <source>
        <dbReference type="EMBL" id="KAK0506893.1"/>
    </source>
</evidence>
<dbReference type="EMBL" id="JAFEKC020000026">
    <property type="protein sequence ID" value="KAK0506893.1"/>
    <property type="molecule type" value="Genomic_DNA"/>
</dbReference>
<feature type="region of interest" description="Disordered" evidence="1">
    <location>
        <begin position="589"/>
        <end position="611"/>
    </location>
</feature>
<proteinExistence type="predicted"/>
<dbReference type="PANTHER" id="PTHR24148:SF73">
    <property type="entry name" value="HET DOMAIN PROTEIN (AFU_ORTHOLOGUE AFUA_8G01020)"/>
    <property type="match status" value="1"/>
</dbReference>
<sequence>MPSLQRKIPRKFRYRKVDSSNHKIRVVWIRPDLTHDGLIECRLKHVGVGSQHACLSYIWGSTEPRKQILINGGRFYVRLNLWKFLDLARWRNETQPIWIDAICIDQNNIEERNHHVQMMGDIYRSATEVLVWLGEGEGGIEVALKMMDREWMRRPRRLETIERDFHSQLGQRRSSVKSFKRAVTELSALPYWDRVWIRQEIMLNENVRFLYGRSQSNFPNAFLCQCNGSDWCSDHHAYAAGQTMCMKMFAFCAWGPSLDNLRPLQELVTLFSGSACSEVRDRVYGFLSMALEGNTFEVDYAICTTELFMRTLSLARPTGSLDTTYLQYLLELVNNLRLSDQDLQEEKLRPLKEKYTLNDYSFEIKPDPLAVFANSRFRQATWMDVSARLKLNRTPDRLLYMITDVIHEAKSGNGSDREEASYGARFPNLGVPIADIHCTILSGNDRLLSGDIIFRVGPHYKLSNLFLVDRLREHRNLALEIVAVAKSDRPIQCFHSGPHCVDDGSPIKFKAFDTPNCIKCTSMTLKVKQNDPNYLVGAEVAFDITSIALLVRLLRAGSNDNEKETWSWRTEEMSPMREVVFSKIWNHEGRTAKRSRPQKLLDSSRRSKPKR</sequence>
<dbReference type="InterPro" id="IPR010730">
    <property type="entry name" value="HET"/>
</dbReference>
<gene>
    <name evidence="3" type="ORF">JMJ35_010593</name>
</gene>
<feature type="domain" description="Heterokaryon incompatibility" evidence="2">
    <location>
        <begin position="53"/>
        <end position="200"/>
    </location>
</feature>
<dbReference type="InterPro" id="IPR052895">
    <property type="entry name" value="HetReg/Transcr_Mod"/>
</dbReference>
<evidence type="ECO:0000259" key="2">
    <source>
        <dbReference type="Pfam" id="PF06985"/>
    </source>
</evidence>
<dbReference type="Proteomes" id="UP001166286">
    <property type="component" value="Unassembled WGS sequence"/>
</dbReference>
<accession>A0AA39UWY3</accession>
<dbReference type="PANTHER" id="PTHR24148">
    <property type="entry name" value="ANKYRIN REPEAT DOMAIN-CONTAINING PROTEIN 39 HOMOLOG-RELATED"/>
    <property type="match status" value="1"/>
</dbReference>